<dbReference type="EMBL" id="LCRX01000006">
    <property type="protein sequence ID" value="KKW42555.1"/>
    <property type="molecule type" value="Genomic_DNA"/>
</dbReference>
<evidence type="ECO:0000256" key="2">
    <source>
        <dbReference type="ARBA" id="ARBA00022676"/>
    </source>
</evidence>
<dbReference type="Pfam" id="PF13641">
    <property type="entry name" value="Glyco_tranf_2_3"/>
    <property type="match status" value="1"/>
</dbReference>
<evidence type="ECO:0000256" key="3">
    <source>
        <dbReference type="ARBA" id="ARBA00022679"/>
    </source>
</evidence>
<comment type="similarity">
    <text evidence="1">Belongs to the glycosyltransferase 2 family.</text>
</comment>
<evidence type="ECO:0000313" key="7">
    <source>
        <dbReference type="Proteomes" id="UP000033870"/>
    </source>
</evidence>
<evidence type="ECO:0000256" key="4">
    <source>
        <dbReference type="SAM" id="Phobius"/>
    </source>
</evidence>
<dbReference type="InterPro" id="IPR029044">
    <property type="entry name" value="Nucleotide-diphossugar_trans"/>
</dbReference>
<name>A0A0G1YH63_9BACT</name>
<comment type="caution">
    <text evidence="6">The sequence shown here is derived from an EMBL/GenBank/DDBJ whole genome shotgun (WGS) entry which is preliminary data.</text>
</comment>
<feature type="domain" description="Glycosyltransferase 2-like" evidence="5">
    <location>
        <begin position="6"/>
        <end position="156"/>
    </location>
</feature>
<accession>A0A0G1YH63</accession>
<dbReference type="PANTHER" id="PTHR43398:SF1">
    <property type="entry name" value="DOLICHOL-PHOSPHATE MANNOSYLTRANSFERASE SUBUNIT 1"/>
    <property type="match status" value="1"/>
</dbReference>
<keyword evidence="2 6" id="KW-0328">Glycosyltransferase</keyword>
<dbReference type="GO" id="GO:0009247">
    <property type="term" value="P:glycolipid biosynthetic process"/>
    <property type="evidence" value="ECO:0007669"/>
    <property type="project" value="TreeGrafter"/>
</dbReference>
<dbReference type="Gene3D" id="3.90.550.10">
    <property type="entry name" value="Spore Coat Polysaccharide Biosynthesis Protein SpsA, Chain A"/>
    <property type="match status" value="2"/>
</dbReference>
<feature type="transmembrane region" description="Helical" evidence="4">
    <location>
        <begin position="229"/>
        <end position="247"/>
    </location>
</feature>
<dbReference type="SUPFAM" id="SSF53448">
    <property type="entry name" value="Nucleotide-diphospho-sugar transferases"/>
    <property type="match status" value="2"/>
</dbReference>
<dbReference type="CDD" id="cd06442">
    <property type="entry name" value="DPM1_like"/>
    <property type="match status" value="1"/>
</dbReference>
<dbReference type="AlphaFoldDB" id="A0A0G1YH63"/>
<dbReference type="STRING" id="1619044.UY92_C0006G0116"/>
<proteinExistence type="inferred from homology"/>
<keyword evidence="4" id="KW-0472">Membrane</keyword>
<reference evidence="6 7" key="1">
    <citation type="journal article" date="2015" name="Nature">
        <title>rRNA introns, odd ribosomes, and small enigmatic genomes across a large radiation of phyla.</title>
        <authorList>
            <person name="Brown C.T."/>
            <person name="Hug L.A."/>
            <person name="Thomas B.C."/>
            <person name="Sharon I."/>
            <person name="Castelle C.J."/>
            <person name="Singh A."/>
            <person name="Wilkins M.J."/>
            <person name="Williams K.H."/>
            <person name="Banfield J.F."/>
        </authorList>
    </citation>
    <scope>NUCLEOTIDE SEQUENCE [LARGE SCALE GENOMIC DNA]</scope>
</reference>
<evidence type="ECO:0000256" key="1">
    <source>
        <dbReference type="ARBA" id="ARBA00006739"/>
    </source>
</evidence>
<dbReference type="InterPro" id="IPR039528">
    <property type="entry name" value="DPM1-like"/>
</dbReference>
<dbReference type="GO" id="GO:0004582">
    <property type="term" value="F:dolichyl-phosphate beta-D-mannosyltransferase activity"/>
    <property type="evidence" value="ECO:0007669"/>
    <property type="project" value="InterPro"/>
</dbReference>
<evidence type="ECO:0000313" key="6">
    <source>
        <dbReference type="EMBL" id="KKW42555.1"/>
    </source>
</evidence>
<gene>
    <name evidence="6" type="ORF">UY92_C0006G0116</name>
</gene>
<dbReference type="Pfam" id="PF00535">
    <property type="entry name" value="Glycos_transf_2"/>
    <property type="match status" value="1"/>
</dbReference>
<keyword evidence="4" id="KW-0812">Transmembrane</keyword>
<protein>
    <submittedName>
        <fullName evidence="6">Dolichyl-phosphate beta-D-mannosyltransferase</fullName>
    </submittedName>
</protein>
<dbReference type="InterPro" id="IPR001173">
    <property type="entry name" value="Glyco_trans_2-like"/>
</dbReference>
<keyword evidence="4" id="KW-1133">Transmembrane helix</keyword>
<keyword evidence="3 6" id="KW-0808">Transferase</keyword>
<feature type="transmembrane region" description="Helical" evidence="4">
    <location>
        <begin position="259"/>
        <end position="282"/>
    </location>
</feature>
<organism evidence="6 7">
    <name type="scientific">Candidatus Magasanikbacteria bacterium GW2011_GWA2_56_11</name>
    <dbReference type="NCBI Taxonomy" id="1619044"/>
    <lineage>
        <taxon>Bacteria</taxon>
        <taxon>Candidatus Magasanikiibacteriota</taxon>
    </lineage>
</organism>
<dbReference type="GO" id="GO:0016020">
    <property type="term" value="C:membrane"/>
    <property type="evidence" value="ECO:0007669"/>
    <property type="project" value="GOC"/>
</dbReference>
<dbReference type="PANTHER" id="PTHR43398">
    <property type="entry name" value="DOLICHOL-PHOSPHATE MANNOSYLTRANSFERASE SUBUNIT 1"/>
    <property type="match status" value="1"/>
</dbReference>
<evidence type="ECO:0000259" key="5">
    <source>
        <dbReference type="Pfam" id="PF00535"/>
    </source>
</evidence>
<dbReference type="Proteomes" id="UP000033870">
    <property type="component" value="Unassembled WGS sequence"/>
</dbReference>
<sequence>MIPAIVKNLSTLDNIRLSIVVVDDQSPDGTDQAVIEYMRQYSGLYLIRGRKQGLGVAYRRGFTYALETLRADLLVEMDADWSHNPADLPRIISAADGARTFVIGSRYVPGGATARDWPRYRLLNSLAANWCARYIAGLSPVRDCTSGFRAVSAGVLKQISWPRISARGYSFQIQLLAEARRQAANIKEVPIQFAERQQGTSKLGWRDILEFGLNSVKIRFTTAASRQPLYITAGVLLLALAAAALTADFFTLGTAGFTLFFLATFLITAQSLLTLFGMIYAWEDPARVERNNSPRVFRPPHYSFTAILPAYHEETVIADTIRALAAVEYPADKKEVLIVCRYDDAGTIAAVKSTLREIGAPWIRLLVPAYLPKNKPDKLNYALGQAEHDVVCIFDAEDNPHPDIFNIVNTVMCRDGADIVQSGVQLVNFRSNWFSTLNVLEYFFWFKSVLHFFASQQVIPLGGNQSNFAYKPRVQRQLYPCAFLGENAYITAFNL</sequence>